<gene>
    <name evidence="1" type="primary">Contig5080.g5431</name>
    <name evidence="1" type="ORF">STYLEM_13679</name>
</gene>
<protein>
    <submittedName>
        <fullName evidence="1">Uncharacterized protein</fullName>
    </submittedName>
</protein>
<dbReference type="InParanoid" id="A0A078AQX3"/>
<sequence>MIQLTDLNGILIGKSSQDISEFNFTRILTNPSSGFTFLLPKNLSDGQYLISIVSRDFPPEQRVIQVKRYQDYSPPKYEVKLVVLNEKVELNQTIFGKVEIVNNTQTNGISVPLPSNYSAYNLSISYKYQNRQESLNLTLDQMDFVYFSINPKIYIEQGNLCILQLQATIKIENTNYQSNELQYQLGDRDYYLYKNIKAIFQNMQLSDPVLNDFLTIYYYFYMDQNQTRNVIDVPFNFKKVSFGAYVNDGKKPDASVRYITTIGNVFDNGSHIYDLPFFDKEIYFLEIFTDVIDSIFPTSQPFNEDEYQQFLMGYNLQGNNTRIL</sequence>
<dbReference type="EMBL" id="CCKQ01012985">
    <property type="protein sequence ID" value="CDW84614.1"/>
    <property type="molecule type" value="Genomic_DNA"/>
</dbReference>
<keyword evidence="2" id="KW-1185">Reference proteome</keyword>
<proteinExistence type="predicted"/>
<dbReference type="Proteomes" id="UP000039865">
    <property type="component" value="Unassembled WGS sequence"/>
</dbReference>
<evidence type="ECO:0000313" key="1">
    <source>
        <dbReference type="EMBL" id="CDW84614.1"/>
    </source>
</evidence>
<evidence type="ECO:0000313" key="2">
    <source>
        <dbReference type="Proteomes" id="UP000039865"/>
    </source>
</evidence>
<dbReference type="AlphaFoldDB" id="A0A078AQX3"/>
<reference evidence="1 2" key="1">
    <citation type="submission" date="2014-06" db="EMBL/GenBank/DDBJ databases">
        <authorList>
            <person name="Swart Estienne"/>
        </authorList>
    </citation>
    <scope>NUCLEOTIDE SEQUENCE [LARGE SCALE GENOMIC DNA]</scope>
    <source>
        <strain evidence="1 2">130c</strain>
    </source>
</reference>
<accession>A0A078AQX3</accession>
<name>A0A078AQX3_STYLE</name>
<organism evidence="1 2">
    <name type="scientific">Stylonychia lemnae</name>
    <name type="common">Ciliate</name>
    <dbReference type="NCBI Taxonomy" id="5949"/>
    <lineage>
        <taxon>Eukaryota</taxon>
        <taxon>Sar</taxon>
        <taxon>Alveolata</taxon>
        <taxon>Ciliophora</taxon>
        <taxon>Intramacronucleata</taxon>
        <taxon>Spirotrichea</taxon>
        <taxon>Stichotrichia</taxon>
        <taxon>Sporadotrichida</taxon>
        <taxon>Oxytrichidae</taxon>
        <taxon>Stylonychinae</taxon>
        <taxon>Stylonychia</taxon>
    </lineage>
</organism>